<comment type="caution">
    <text evidence="1">The sequence shown here is derived from an EMBL/GenBank/DDBJ whole genome shotgun (WGS) entry which is preliminary data.</text>
</comment>
<proteinExistence type="predicted"/>
<evidence type="ECO:0000313" key="1">
    <source>
        <dbReference type="EMBL" id="KAK9925154.1"/>
    </source>
</evidence>
<reference evidence="1 2" key="1">
    <citation type="journal article" date="2023" name="G3 (Bethesda)">
        <title>A chromosome-length genome assembly and annotation of blackberry (Rubus argutus, cv. 'Hillquist').</title>
        <authorList>
            <person name="Bruna T."/>
            <person name="Aryal R."/>
            <person name="Dudchenko O."/>
            <person name="Sargent D.J."/>
            <person name="Mead D."/>
            <person name="Buti M."/>
            <person name="Cavallini A."/>
            <person name="Hytonen T."/>
            <person name="Andres J."/>
            <person name="Pham M."/>
            <person name="Weisz D."/>
            <person name="Mascagni F."/>
            <person name="Usai G."/>
            <person name="Natali L."/>
            <person name="Bassil N."/>
            <person name="Fernandez G.E."/>
            <person name="Lomsadze A."/>
            <person name="Armour M."/>
            <person name="Olukolu B."/>
            <person name="Poorten T."/>
            <person name="Britton C."/>
            <person name="Davik J."/>
            <person name="Ashrafi H."/>
            <person name="Aiden E.L."/>
            <person name="Borodovsky M."/>
            <person name="Worthington M."/>
        </authorList>
    </citation>
    <scope>NUCLEOTIDE SEQUENCE [LARGE SCALE GENOMIC DNA]</scope>
    <source>
        <strain evidence="1">PI 553951</strain>
    </source>
</reference>
<name>A0AAW1WNF4_RUBAR</name>
<dbReference type="AlphaFoldDB" id="A0AAW1WNF4"/>
<organism evidence="1 2">
    <name type="scientific">Rubus argutus</name>
    <name type="common">Southern blackberry</name>
    <dbReference type="NCBI Taxonomy" id="59490"/>
    <lineage>
        <taxon>Eukaryota</taxon>
        <taxon>Viridiplantae</taxon>
        <taxon>Streptophyta</taxon>
        <taxon>Embryophyta</taxon>
        <taxon>Tracheophyta</taxon>
        <taxon>Spermatophyta</taxon>
        <taxon>Magnoliopsida</taxon>
        <taxon>eudicotyledons</taxon>
        <taxon>Gunneridae</taxon>
        <taxon>Pentapetalae</taxon>
        <taxon>rosids</taxon>
        <taxon>fabids</taxon>
        <taxon>Rosales</taxon>
        <taxon>Rosaceae</taxon>
        <taxon>Rosoideae</taxon>
        <taxon>Rosoideae incertae sedis</taxon>
        <taxon>Rubus</taxon>
    </lineage>
</organism>
<gene>
    <name evidence="1" type="ORF">M0R45_033489</name>
</gene>
<evidence type="ECO:0008006" key="3">
    <source>
        <dbReference type="Google" id="ProtNLM"/>
    </source>
</evidence>
<protein>
    <recommendedName>
        <fullName evidence="3">MHC class II antigen</fullName>
    </recommendedName>
</protein>
<keyword evidence="2" id="KW-1185">Reference proteome</keyword>
<sequence>MKKRFVATGLYFDGESVALRINLHVDVFLAEPLHRLLEVESVVLVFDEQTGEGQVVGGIVASTTWRWLHDAEERLRAR</sequence>
<dbReference type="Proteomes" id="UP001457282">
    <property type="component" value="Unassembled WGS sequence"/>
</dbReference>
<accession>A0AAW1WNF4</accession>
<evidence type="ECO:0000313" key="2">
    <source>
        <dbReference type="Proteomes" id="UP001457282"/>
    </source>
</evidence>
<dbReference type="EMBL" id="JBEDUW010000006">
    <property type="protein sequence ID" value="KAK9925154.1"/>
    <property type="molecule type" value="Genomic_DNA"/>
</dbReference>